<dbReference type="SUPFAM" id="SSF56219">
    <property type="entry name" value="DNase I-like"/>
    <property type="match status" value="1"/>
</dbReference>
<keyword evidence="2" id="KW-0255">Endonuclease</keyword>
<feature type="domain" description="Endonuclease/exonuclease/phosphatase" evidence="1">
    <location>
        <begin position="9"/>
        <end position="251"/>
    </location>
</feature>
<dbReference type="InterPro" id="IPR036691">
    <property type="entry name" value="Endo/exonu/phosph_ase_sf"/>
</dbReference>
<dbReference type="Proteomes" id="UP000694480">
    <property type="component" value="Unassembled WGS sequence"/>
</dbReference>
<dbReference type="AlphaFoldDB" id="A0A931ECG8"/>
<dbReference type="Gene3D" id="3.60.10.10">
    <property type="entry name" value="Endonuclease/exonuclease/phosphatase"/>
    <property type="match status" value="1"/>
</dbReference>
<dbReference type="Pfam" id="PF03372">
    <property type="entry name" value="Exo_endo_phos"/>
    <property type="match status" value="1"/>
</dbReference>
<dbReference type="InterPro" id="IPR005135">
    <property type="entry name" value="Endo/exonuclease/phosphatase"/>
</dbReference>
<sequence length="261" mass="30033">MSGQDLGIMTYNIRLDLSSDGKNAWGERSREVVDLIEYYRPEILGVQEALPSQMDALSTALPKYSFVGVGRDDGNRAGEFSAIFYNRERLKILDSGTFWLSDTPETPSKGWDAAYNRVCSYAFFKDKHTGRKFWAFNAHFDHVGVQARMRSTELILDRIRELTRERVPVVLMGDFNSTPESKPISNFNSYLTDAHSASEQKPYGPAGTYNAFDTERKEFERIDYIFVKGFKVKSHRTIEDRRDNFLYPSDHFPVLVVVHQK</sequence>
<keyword evidence="2" id="KW-0378">Hydrolase</keyword>
<accession>A0A931ECG8</accession>
<dbReference type="CDD" id="cd09083">
    <property type="entry name" value="EEP-1"/>
    <property type="match status" value="1"/>
</dbReference>
<reference evidence="2" key="1">
    <citation type="submission" date="2020-11" db="EMBL/GenBank/DDBJ databases">
        <title>Genome seq and assembly of Planobacterium sp.</title>
        <authorList>
            <person name="Chhetri G."/>
        </authorList>
    </citation>
    <scope>NUCLEOTIDE SEQUENCE</scope>
    <source>
        <strain evidence="2">GCR5</strain>
    </source>
</reference>
<dbReference type="EMBL" id="JADKYY010000014">
    <property type="protein sequence ID" value="MBF5028059.1"/>
    <property type="molecule type" value="Genomic_DNA"/>
</dbReference>
<dbReference type="GO" id="GO:0004519">
    <property type="term" value="F:endonuclease activity"/>
    <property type="evidence" value="ECO:0007669"/>
    <property type="project" value="UniProtKB-KW"/>
</dbReference>
<keyword evidence="3" id="KW-1185">Reference proteome</keyword>
<name>A0A931ECG8_9FLAO</name>
<comment type="caution">
    <text evidence="2">The sequence shown here is derived from an EMBL/GenBank/DDBJ whole genome shotgun (WGS) entry which is preliminary data.</text>
</comment>
<proteinExistence type="predicted"/>
<evidence type="ECO:0000313" key="2">
    <source>
        <dbReference type="EMBL" id="MBF5028059.1"/>
    </source>
</evidence>
<organism evidence="2 3">
    <name type="scientific">Planobacterium oryzisoli</name>
    <dbReference type="NCBI Taxonomy" id="2771435"/>
    <lineage>
        <taxon>Bacteria</taxon>
        <taxon>Pseudomonadati</taxon>
        <taxon>Bacteroidota</taxon>
        <taxon>Flavobacteriia</taxon>
        <taxon>Flavobacteriales</taxon>
        <taxon>Weeksellaceae</taxon>
        <taxon>Chryseobacterium group</taxon>
        <taxon>Chryseobacterium</taxon>
    </lineage>
</organism>
<dbReference type="GO" id="GO:0000175">
    <property type="term" value="F:3'-5'-RNA exonuclease activity"/>
    <property type="evidence" value="ECO:0007669"/>
    <property type="project" value="TreeGrafter"/>
</dbReference>
<evidence type="ECO:0000259" key="1">
    <source>
        <dbReference type="Pfam" id="PF03372"/>
    </source>
</evidence>
<keyword evidence="2" id="KW-0540">Nuclease</keyword>
<dbReference type="PANTHER" id="PTHR12121:SF36">
    <property type="entry name" value="ENDONUCLEASE_EXONUCLEASE_PHOSPHATASE DOMAIN-CONTAINING PROTEIN"/>
    <property type="match status" value="1"/>
</dbReference>
<gene>
    <name evidence="2" type="ORF">IC612_09645</name>
</gene>
<dbReference type="PANTHER" id="PTHR12121">
    <property type="entry name" value="CARBON CATABOLITE REPRESSOR PROTEIN 4"/>
    <property type="match status" value="1"/>
</dbReference>
<evidence type="ECO:0000313" key="3">
    <source>
        <dbReference type="Proteomes" id="UP000694480"/>
    </source>
</evidence>
<protein>
    <submittedName>
        <fullName evidence="2">Endonuclease/exonuclease/phosphatase family protein</fullName>
    </submittedName>
</protein>
<dbReference type="InterPro" id="IPR050410">
    <property type="entry name" value="CCR4/nocturin_mRNA_transcr"/>
</dbReference>